<sequence length="92" mass="10253">MGSATPLVLRLPQPGERRSLLLHSDLHHRISRFSIDSRRRCLTMGSVGEIKSQHTTTLNIFINLTPIDRILGGLPAVPPSLRDTAFNVPFLQ</sequence>
<name>A0A427AY98_ENSVE</name>
<gene>
    <name evidence="1" type="ORF">B296_00008641</name>
</gene>
<comment type="caution">
    <text evidence="1">The sequence shown here is derived from an EMBL/GenBank/DDBJ whole genome shotgun (WGS) entry which is preliminary data.</text>
</comment>
<protein>
    <submittedName>
        <fullName evidence="1">Uncharacterized protein</fullName>
    </submittedName>
</protein>
<organism evidence="1 2">
    <name type="scientific">Ensete ventricosum</name>
    <name type="common">Abyssinian banana</name>
    <name type="synonym">Musa ensete</name>
    <dbReference type="NCBI Taxonomy" id="4639"/>
    <lineage>
        <taxon>Eukaryota</taxon>
        <taxon>Viridiplantae</taxon>
        <taxon>Streptophyta</taxon>
        <taxon>Embryophyta</taxon>
        <taxon>Tracheophyta</taxon>
        <taxon>Spermatophyta</taxon>
        <taxon>Magnoliopsida</taxon>
        <taxon>Liliopsida</taxon>
        <taxon>Zingiberales</taxon>
        <taxon>Musaceae</taxon>
        <taxon>Ensete</taxon>
    </lineage>
</organism>
<evidence type="ECO:0000313" key="1">
    <source>
        <dbReference type="EMBL" id="RRT81087.1"/>
    </source>
</evidence>
<dbReference type="EMBL" id="AMZH03000992">
    <property type="protein sequence ID" value="RRT81087.1"/>
    <property type="molecule type" value="Genomic_DNA"/>
</dbReference>
<dbReference type="Proteomes" id="UP000287651">
    <property type="component" value="Unassembled WGS sequence"/>
</dbReference>
<accession>A0A427AY98</accession>
<reference evidence="1 2" key="1">
    <citation type="journal article" date="2014" name="Agronomy (Basel)">
        <title>A Draft Genome Sequence for Ensete ventricosum, the Drought-Tolerant Tree Against Hunger.</title>
        <authorList>
            <person name="Harrison J."/>
            <person name="Moore K.A."/>
            <person name="Paszkiewicz K."/>
            <person name="Jones T."/>
            <person name="Grant M."/>
            <person name="Ambacheew D."/>
            <person name="Muzemil S."/>
            <person name="Studholme D.J."/>
        </authorList>
    </citation>
    <scope>NUCLEOTIDE SEQUENCE [LARGE SCALE GENOMIC DNA]</scope>
</reference>
<dbReference type="AlphaFoldDB" id="A0A427AY98"/>
<proteinExistence type="predicted"/>
<evidence type="ECO:0000313" key="2">
    <source>
        <dbReference type="Proteomes" id="UP000287651"/>
    </source>
</evidence>